<comment type="caution">
    <text evidence="4">The sequence shown here is derived from an EMBL/GenBank/DDBJ whole genome shotgun (WGS) entry which is preliminary data.</text>
</comment>
<gene>
    <name evidence="4" type="ORF">AXI58_00080</name>
</gene>
<dbReference type="InterPro" id="IPR051448">
    <property type="entry name" value="CdaR-like_regulators"/>
</dbReference>
<evidence type="ECO:0008006" key="6">
    <source>
        <dbReference type="Google" id="ProtNLM"/>
    </source>
</evidence>
<dbReference type="EMBL" id="LSBA01000001">
    <property type="protein sequence ID" value="KXZ23353.1"/>
    <property type="molecule type" value="Genomic_DNA"/>
</dbReference>
<evidence type="ECO:0000313" key="4">
    <source>
        <dbReference type="EMBL" id="KXZ23353.1"/>
    </source>
</evidence>
<dbReference type="InterPro" id="IPR025736">
    <property type="entry name" value="PucR_C-HTH_dom"/>
</dbReference>
<dbReference type="Pfam" id="PF13556">
    <property type="entry name" value="HTH_30"/>
    <property type="match status" value="1"/>
</dbReference>
<evidence type="ECO:0000259" key="3">
    <source>
        <dbReference type="Pfam" id="PF17853"/>
    </source>
</evidence>
<protein>
    <recommendedName>
        <fullName evidence="6">PucR family transcriptional regulator</fullName>
    </recommendedName>
</protein>
<dbReference type="PANTHER" id="PTHR33744">
    <property type="entry name" value="CARBOHYDRATE DIACID REGULATOR"/>
    <property type="match status" value="1"/>
</dbReference>
<dbReference type="OrthoDB" id="9792148at2"/>
<dbReference type="InterPro" id="IPR041522">
    <property type="entry name" value="CdaR_GGDEF"/>
</dbReference>
<keyword evidence="5" id="KW-1185">Reference proteome</keyword>
<dbReference type="Pfam" id="PF17853">
    <property type="entry name" value="GGDEF_2"/>
    <property type="match status" value="1"/>
</dbReference>
<dbReference type="Gene3D" id="1.10.10.2840">
    <property type="entry name" value="PucR C-terminal helix-turn-helix domain"/>
    <property type="match status" value="1"/>
</dbReference>
<feature type="domain" description="CdaR GGDEF-like" evidence="3">
    <location>
        <begin position="170"/>
        <end position="294"/>
    </location>
</feature>
<dbReference type="PANTHER" id="PTHR33744:SF1">
    <property type="entry name" value="DNA-BINDING TRANSCRIPTIONAL ACTIVATOR ADER"/>
    <property type="match status" value="1"/>
</dbReference>
<proteinExistence type="inferred from homology"/>
<comment type="similarity">
    <text evidence="1">Belongs to the CdaR family.</text>
</comment>
<feature type="domain" description="PucR C-terminal helix-turn-helix" evidence="2">
    <location>
        <begin position="349"/>
        <end position="405"/>
    </location>
</feature>
<accession>A0A150FC63</accession>
<dbReference type="AlphaFoldDB" id="A0A150FC63"/>
<evidence type="ECO:0000313" key="5">
    <source>
        <dbReference type="Proteomes" id="UP000075430"/>
    </source>
</evidence>
<name>A0A150FC63_9BACI</name>
<evidence type="ECO:0000256" key="1">
    <source>
        <dbReference type="ARBA" id="ARBA00006754"/>
    </source>
</evidence>
<dbReference type="RefSeq" id="WP_061519963.1">
    <property type="nucleotide sequence ID" value="NZ_JANBMN010000004.1"/>
</dbReference>
<organism evidence="4 5">
    <name type="scientific">Bacillus nakamurai</name>
    <dbReference type="NCBI Taxonomy" id="1793963"/>
    <lineage>
        <taxon>Bacteria</taxon>
        <taxon>Bacillati</taxon>
        <taxon>Bacillota</taxon>
        <taxon>Bacilli</taxon>
        <taxon>Bacillales</taxon>
        <taxon>Bacillaceae</taxon>
        <taxon>Bacillus</taxon>
    </lineage>
</organism>
<sequence length="411" mass="47664">MEELLERVFSFTDIDKLIDFISYELQKPVILESADFFLLAYNSYYINHFDSANQQTIFSKKCPVQIFERFLKDGVIEKLKTVPEPFRVDKIDSIGLNQRVVVSAKHKGEVMGYIWIQELDRNLTDEELDFLYETSFHVGKIIYKTKRLKQEKEEKTEDLVKRAIFQQFSSEKELRREAEMINTVLPSVFSVVVLHAANGDGEAVEDLKENIRSYLNLRDKVSHVLTIESNIVIVVASFSQKSSDASAASEFIHKLLTHFHFQKIPTPIYIGIGNEYNSILKLGKSYIEALEVIKAAEITGNQENIPYEYSKLGIYRYLESIEEKNASLEYVNNDLALLKAKDRESSTELLKTLEIYLLNNCKTKPAAEQLFIHQNTLNYRIKQILDMTSINLSDFRTRCQLYLDIMLMKKQ</sequence>
<evidence type="ECO:0000259" key="2">
    <source>
        <dbReference type="Pfam" id="PF13556"/>
    </source>
</evidence>
<dbReference type="STRING" id="1793963.AXI58_00080"/>
<reference evidence="5" key="1">
    <citation type="submission" date="2016-02" db="EMBL/GenBank/DDBJ databases">
        <authorList>
            <person name="Dunlap C."/>
        </authorList>
    </citation>
    <scope>NUCLEOTIDE SEQUENCE [LARGE SCALE GENOMIC DNA]</scope>
    <source>
        <strain evidence="5">NRRL B-41092</strain>
    </source>
</reference>
<dbReference type="InterPro" id="IPR042070">
    <property type="entry name" value="PucR_C-HTH_sf"/>
</dbReference>
<dbReference type="Proteomes" id="UP000075430">
    <property type="component" value="Unassembled WGS sequence"/>
</dbReference>